<protein>
    <submittedName>
        <fullName evidence="2">Uncharacterized protein</fullName>
    </submittedName>
</protein>
<dbReference type="InterPro" id="IPR021833">
    <property type="entry name" value="DUF3425"/>
</dbReference>
<evidence type="ECO:0000256" key="1">
    <source>
        <dbReference type="SAM" id="MobiDB-lite"/>
    </source>
</evidence>
<dbReference type="PANTHER" id="PTHR37012">
    <property type="entry name" value="B-ZIP TRANSCRIPTION FACTOR (EUROFUNG)-RELATED"/>
    <property type="match status" value="1"/>
</dbReference>
<name>A0A7S8D768_FUSCU</name>
<dbReference type="AlphaFoldDB" id="A0A7S8D768"/>
<dbReference type="EMBL" id="CP064748">
    <property type="protein sequence ID" value="QPC63170.1"/>
    <property type="molecule type" value="Genomic_DNA"/>
</dbReference>
<dbReference type="Proteomes" id="UP000663297">
    <property type="component" value="Chromosome 2"/>
</dbReference>
<feature type="region of interest" description="Disordered" evidence="1">
    <location>
        <begin position="62"/>
        <end position="86"/>
    </location>
</feature>
<gene>
    <name evidence="2" type="ORF">HYE67_005401</name>
</gene>
<sequence>MDRDSHSTQQLEAQAGTDQPPIRLDDDPNMCSHCNAPHTGFLSCSHYQVTVCLMSAHMQLSDESPETSPVKGQTDIAGEDEDQSPNPTLQSLFRLDHSDATAIILSQRLPEMPEIADRMAALIIMYRLLKWCLHPTSVRLDSVPPFYRPTPTQLLVPHPVTIDFLAFPALRDVLIQDDSLYLDAD</sequence>
<dbReference type="PANTHER" id="PTHR37012:SF7">
    <property type="entry name" value="B-ZIP TRANSCRIPTION FACTOR (EUROFUNG)-RELATED"/>
    <property type="match status" value="1"/>
</dbReference>
<proteinExistence type="predicted"/>
<reference evidence="2" key="1">
    <citation type="submission" date="2020-11" db="EMBL/GenBank/DDBJ databases">
        <title>The chromosome-scale genome resource for two endophytic Fusarium species: F. culmorum and F. pseudograminearum.</title>
        <authorList>
            <person name="Yuan Z."/>
        </authorList>
    </citation>
    <scope>NUCLEOTIDE SEQUENCE</scope>
    <source>
        <strain evidence="2">Class2-1B</strain>
    </source>
</reference>
<dbReference type="Pfam" id="PF11905">
    <property type="entry name" value="DUF3425"/>
    <property type="match status" value="1"/>
</dbReference>
<accession>A0A7S8D768</accession>
<evidence type="ECO:0000313" key="3">
    <source>
        <dbReference type="Proteomes" id="UP000663297"/>
    </source>
</evidence>
<organism evidence="2 3">
    <name type="scientific">Fusarium culmorum</name>
    <dbReference type="NCBI Taxonomy" id="5516"/>
    <lineage>
        <taxon>Eukaryota</taxon>
        <taxon>Fungi</taxon>
        <taxon>Dikarya</taxon>
        <taxon>Ascomycota</taxon>
        <taxon>Pezizomycotina</taxon>
        <taxon>Sordariomycetes</taxon>
        <taxon>Hypocreomycetidae</taxon>
        <taxon>Hypocreales</taxon>
        <taxon>Nectriaceae</taxon>
        <taxon>Fusarium</taxon>
    </lineage>
</organism>
<feature type="region of interest" description="Disordered" evidence="1">
    <location>
        <begin position="1"/>
        <end position="24"/>
    </location>
</feature>
<evidence type="ECO:0000313" key="2">
    <source>
        <dbReference type="EMBL" id="QPC63170.1"/>
    </source>
</evidence>